<accession>A0ABQ9ASL6</accession>
<dbReference type="EMBL" id="JAPFFI010000015">
    <property type="protein sequence ID" value="KAJ6359792.1"/>
    <property type="molecule type" value="Genomic_DNA"/>
</dbReference>
<proteinExistence type="predicted"/>
<feature type="compositionally biased region" description="Basic and acidic residues" evidence="5">
    <location>
        <begin position="687"/>
        <end position="725"/>
    </location>
</feature>
<dbReference type="Pfam" id="PF00641">
    <property type="entry name" value="Zn_ribbon_RanBP"/>
    <property type="match status" value="2"/>
</dbReference>
<organism evidence="7 8">
    <name type="scientific">Salix suchowensis</name>
    <dbReference type="NCBI Taxonomy" id="1278906"/>
    <lineage>
        <taxon>Eukaryota</taxon>
        <taxon>Viridiplantae</taxon>
        <taxon>Streptophyta</taxon>
        <taxon>Embryophyta</taxon>
        <taxon>Tracheophyta</taxon>
        <taxon>Spermatophyta</taxon>
        <taxon>Magnoliopsida</taxon>
        <taxon>eudicotyledons</taxon>
        <taxon>Gunneridae</taxon>
        <taxon>Pentapetalae</taxon>
        <taxon>rosids</taxon>
        <taxon>fabids</taxon>
        <taxon>Malpighiales</taxon>
        <taxon>Salicaceae</taxon>
        <taxon>Saliceae</taxon>
        <taxon>Salix</taxon>
    </lineage>
</organism>
<dbReference type="Proteomes" id="UP001141253">
    <property type="component" value="Chromosome 13"/>
</dbReference>
<dbReference type="Gene3D" id="4.10.1060.10">
    <property type="entry name" value="Zinc finger, RanBP2-type"/>
    <property type="match status" value="2"/>
</dbReference>
<evidence type="ECO:0000313" key="7">
    <source>
        <dbReference type="EMBL" id="KAJ6359792.1"/>
    </source>
</evidence>
<feature type="compositionally biased region" description="Basic and acidic residues" evidence="5">
    <location>
        <begin position="485"/>
        <end position="504"/>
    </location>
</feature>
<sequence>MAQTPISLLLLRRLTLTSQSPKPPPLSLLLFNNFYLKPYSTTTNANPSTEQPKPSPLSARLSFVFDQIDSIEQTILSQNENLESGPSADGDSSVDFEESDLIELKRKEVELVHPWPEWIELMERLVQQNYFDHRRKVSDNMVESLGLDISGVGCDGDGDGVGIDFNDYRTVQTACLNFGKDRFDIFRSLSRQDIQILVGYGCPSVDKKVVFSSKLLRKHVHLDEGDVCSNCSLRSSCERGYLITNKEDEARTIDLMRVFLAYGFESINGSVTNKSLLKQKSVRTVVRKLLHEVVKLAAVPIDPNLPPPVIKRPPPKVKQPPPPPRKRVGRDDIEMKRGDWLCPKCDFMNFAKNAVCLQCDAKRPKRQLLPGEWECPECNFLNYRRNMACFHCDCKRPPDAFMENKMEERQYGSRTRSEKIISRPEVSNAWNFDFDDNESDGADVAAFENADSASMVEDSPMESQAKEGNFGRNADALNGTRITSRVHEREYSDPRLEGFGRGFDDFDDEDDIDSYEIDTQNDKPAWKASRNNFSDQGVSELEDDGGSDDNLGSRPMTNPSVKTSKPRSQRDAFYGSNENELDIDSDEERSVHPKWKSSHVADVRHKNRGGGPTGPSKGLSFGSDEELDSDVDDDFGSSQRKQRTKGSGRRNERNSDWEDASISGSESDGNDRRSWRKKSGGNRTGFGRRDNNFRDHDNGFVRDNEMRTNGKMGDRRKSWGDDFDRSSPGPHGKNRGFQGNDRSGWKMNGAGGDRRKSWSDDFERSSPIPHGKNRGFQGNGRSGRKMDDAGGDRRKSWSDDFDRSSPDPHGKNRGFRGNGRSGWKTNDAGGDRRKSWSDDFDRSSPGPHGKNRGFRGNDRSGWKMDDTGGDSRNFNGPKRGGYRKQQGGRSHEYNTDKDPGEFRNSRRVIER</sequence>
<dbReference type="SUPFAM" id="SSF90209">
    <property type="entry name" value="Ran binding protein zinc finger-like"/>
    <property type="match status" value="1"/>
</dbReference>
<dbReference type="PROSITE" id="PS01358">
    <property type="entry name" value="ZF_RANBP2_1"/>
    <property type="match status" value="2"/>
</dbReference>
<feature type="compositionally biased region" description="Basic and acidic residues" evidence="5">
    <location>
        <begin position="752"/>
        <end position="764"/>
    </location>
</feature>
<feature type="compositionally biased region" description="Basic and acidic residues" evidence="5">
    <location>
        <begin position="889"/>
        <end position="911"/>
    </location>
</feature>
<evidence type="ECO:0000259" key="6">
    <source>
        <dbReference type="PROSITE" id="PS50199"/>
    </source>
</evidence>
<evidence type="ECO:0000256" key="5">
    <source>
        <dbReference type="SAM" id="MobiDB-lite"/>
    </source>
</evidence>
<dbReference type="PROSITE" id="PS50199">
    <property type="entry name" value="ZF_RANBP2_2"/>
    <property type="match status" value="2"/>
</dbReference>
<feature type="compositionally biased region" description="Acidic residues" evidence="5">
    <location>
        <begin position="505"/>
        <end position="516"/>
    </location>
</feature>
<feature type="domain" description="RanBP2-type" evidence="6">
    <location>
        <begin position="369"/>
        <end position="398"/>
    </location>
</feature>
<dbReference type="SMART" id="SM00547">
    <property type="entry name" value="ZnF_RBZ"/>
    <property type="match status" value="2"/>
</dbReference>
<comment type="caution">
    <text evidence="7">The sequence shown here is derived from an EMBL/GenBank/DDBJ whole genome shotgun (WGS) entry which is preliminary data.</text>
</comment>
<keyword evidence="3" id="KW-0862">Zinc</keyword>
<reference evidence="7" key="2">
    <citation type="journal article" date="2023" name="Int. J. Mol. Sci.">
        <title>De Novo Assembly and Annotation of 11 Diverse Shrub Willow (Salix) Genomes Reveals Novel Gene Organization in Sex-Linked Regions.</title>
        <authorList>
            <person name="Hyden B."/>
            <person name="Feng K."/>
            <person name="Yates T.B."/>
            <person name="Jawdy S."/>
            <person name="Cereghino C."/>
            <person name="Smart L.B."/>
            <person name="Muchero W."/>
        </authorList>
    </citation>
    <scope>NUCLEOTIDE SEQUENCE</scope>
    <source>
        <tissue evidence="7">Shoot tip</tissue>
    </source>
</reference>
<dbReference type="PANTHER" id="PTHR23111:SF29">
    <property type="entry name" value="OS07G0404300 PROTEIN"/>
    <property type="match status" value="1"/>
</dbReference>
<keyword evidence="2 4" id="KW-0863">Zinc-finger</keyword>
<feature type="compositionally biased region" description="Basic and acidic residues" evidence="5">
    <location>
        <begin position="829"/>
        <end position="842"/>
    </location>
</feature>
<keyword evidence="1" id="KW-0479">Metal-binding</keyword>
<evidence type="ECO:0000256" key="2">
    <source>
        <dbReference type="ARBA" id="ARBA00022771"/>
    </source>
</evidence>
<gene>
    <name evidence="7" type="ORF">OIU77_003905</name>
</gene>
<dbReference type="InterPro" id="IPR036443">
    <property type="entry name" value="Znf_RanBP2_sf"/>
</dbReference>
<feature type="domain" description="RanBP2-type" evidence="6">
    <location>
        <begin position="336"/>
        <end position="365"/>
    </location>
</feature>
<keyword evidence="8" id="KW-1185">Reference proteome</keyword>
<name>A0ABQ9ASL6_9ROSI</name>
<feature type="compositionally biased region" description="Basic and acidic residues" evidence="5">
    <location>
        <begin position="784"/>
        <end position="810"/>
    </location>
</feature>
<dbReference type="PANTHER" id="PTHR23111">
    <property type="entry name" value="ZINC FINGER PROTEIN"/>
    <property type="match status" value="1"/>
</dbReference>
<evidence type="ECO:0000256" key="4">
    <source>
        <dbReference type="PROSITE-ProRule" id="PRU00322"/>
    </source>
</evidence>
<feature type="compositionally biased region" description="Basic and acidic residues" evidence="5">
    <location>
        <begin position="855"/>
        <end position="866"/>
    </location>
</feature>
<feature type="region of interest" description="Disordered" evidence="5">
    <location>
        <begin position="450"/>
        <end position="911"/>
    </location>
</feature>
<feature type="compositionally biased region" description="Acidic residues" evidence="5">
    <location>
        <begin position="623"/>
        <end position="635"/>
    </location>
</feature>
<evidence type="ECO:0000256" key="3">
    <source>
        <dbReference type="ARBA" id="ARBA00022833"/>
    </source>
</evidence>
<protein>
    <recommendedName>
        <fullName evidence="6">RanBP2-type domain-containing protein</fullName>
    </recommendedName>
</protein>
<feature type="region of interest" description="Disordered" evidence="5">
    <location>
        <begin position="307"/>
        <end position="330"/>
    </location>
</feature>
<evidence type="ECO:0000256" key="1">
    <source>
        <dbReference type="ARBA" id="ARBA00022723"/>
    </source>
</evidence>
<dbReference type="InterPro" id="IPR001876">
    <property type="entry name" value="Znf_RanBP2"/>
</dbReference>
<evidence type="ECO:0000313" key="8">
    <source>
        <dbReference type="Proteomes" id="UP001141253"/>
    </source>
</evidence>
<feature type="compositionally biased region" description="Pro residues" evidence="5">
    <location>
        <begin position="307"/>
        <end position="323"/>
    </location>
</feature>
<reference evidence="7" key="1">
    <citation type="submission" date="2022-10" db="EMBL/GenBank/DDBJ databases">
        <authorList>
            <person name="Hyden B.L."/>
            <person name="Feng K."/>
            <person name="Yates T."/>
            <person name="Jawdy S."/>
            <person name="Smart L.B."/>
            <person name="Muchero W."/>
        </authorList>
    </citation>
    <scope>NUCLEOTIDE SEQUENCE</scope>
    <source>
        <tissue evidence="7">Shoot tip</tissue>
    </source>
</reference>